<evidence type="ECO:0000313" key="2">
    <source>
        <dbReference type="Proteomes" id="UP001057452"/>
    </source>
</evidence>
<dbReference type="EMBL" id="CM043796">
    <property type="protein sequence ID" value="KAI4816313.1"/>
    <property type="molecule type" value="Genomic_DNA"/>
</dbReference>
<proteinExistence type="predicted"/>
<reference evidence="1" key="1">
    <citation type="submission" date="2022-05" db="EMBL/GenBank/DDBJ databases">
        <title>Chromosome-level genome of Chaenocephalus aceratus.</title>
        <authorList>
            <person name="Park H."/>
        </authorList>
    </citation>
    <scope>NUCLEOTIDE SEQUENCE</scope>
    <source>
        <strain evidence="1">KU_202001</strain>
    </source>
</reference>
<name>A0ACB9WQY6_CHAAC</name>
<keyword evidence="2" id="KW-1185">Reference proteome</keyword>
<sequence>MSWTFGNWWGISRLARRIISMFPSTHRCEAAFSALSKIKCRNRNRLSLQHTTEALRIAVSSAEPDFNSLVRQKECQKSH</sequence>
<gene>
    <name evidence="1" type="ORF">KUCAC02_008640</name>
</gene>
<organism evidence="1 2">
    <name type="scientific">Chaenocephalus aceratus</name>
    <name type="common">Blackfin icefish</name>
    <name type="synonym">Chaenichthys aceratus</name>
    <dbReference type="NCBI Taxonomy" id="36190"/>
    <lineage>
        <taxon>Eukaryota</taxon>
        <taxon>Metazoa</taxon>
        <taxon>Chordata</taxon>
        <taxon>Craniata</taxon>
        <taxon>Vertebrata</taxon>
        <taxon>Euteleostomi</taxon>
        <taxon>Actinopterygii</taxon>
        <taxon>Neopterygii</taxon>
        <taxon>Teleostei</taxon>
        <taxon>Neoteleostei</taxon>
        <taxon>Acanthomorphata</taxon>
        <taxon>Eupercaria</taxon>
        <taxon>Perciformes</taxon>
        <taxon>Notothenioidei</taxon>
        <taxon>Channichthyidae</taxon>
        <taxon>Chaenocephalus</taxon>
    </lineage>
</organism>
<evidence type="ECO:0000313" key="1">
    <source>
        <dbReference type="EMBL" id="KAI4816313.1"/>
    </source>
</evidence>
<dbReference type="Proteomes" id="UP001057452">
    <property type="component" value="Chromosome 12"/>
</dbReference>
<comment type="caution">
    <text evidence="1">The sequence shown here is derived from an EMBL/GenBank/DDBJ whole genome shotgun (WGS) entry which is preliminary data.</text>
</comment>
<protein>
    <submittedName>
        <fullName evidence="1">Uncharacterized protein</fullName>
    </submittedName>
</protein>
<accession>A0ACB9WQY6</accession>